<accession>A0AA88NSP4</accession>
<dbReference type="AlphaFoldDB" id="A0AA88NSP4"/>
<name>A0AA88NSP4_CHASR</name>
<comment type="caution">
    <text evidence="2">The sequence shown here is derived from an EMBL/GenBank/DDBJ whole genome shotgun (WGS) entry which is preliminary data.</text>
</comment>
<gene>
    <name evidence="2" type="ORF">Q5P01_003037</name>
</gene>
<proteinExistence type="predicted"/>
<dbReference type="EMBL" id="JAUPFM010000001">
    <property type="protein sequence ID" value="KAK2863504.1"/>
    <property type="molecule type" value="Genomic_DNA"/>
</dbReference>
<evidence type="ECO:0000313" key="2">
    <source>
        <dbReference type="EMBL" id="KAK2863504.1"/>
    </source>
</evidence>
<evidence type="ECO:0000313" key="3">
    <source>
        <dbReference type="Proteomes" id="UP001187415"/>
    </source>
</evidence>
<organism evidence="2 3">
    <name type="scientific">Channa striata</name>
    <name type="common">Snakehead murrel</name>
    <name type="synonym">Ophicephalus striatus</name>
    <dbReference type="NCBI Taxonomy" id="64152"/>
    <lineage>
        <taxon>Eukaryota</taxon>
        <taxon>Metazoa</taxon>
        <taxon>Chordata</taxon>
        <taxon>Craniata</taxon>
        <taxon>Vertebrata</taxon>
        <taxon>Euteleostomi</taxon>
        <taxon>Actinopterygii</taxon>
        <taxon>Neopterygii</taxon>
        <taxon>Teleostei</taxon>
        <taxon>Neoteleostei</taxon>
        <taxon>Acanthomorphata</taxon>
        <taxon>Anabantaria</taxon>
        <taxon>Anabantiformes</taxon>
        <taxon>Channoidei</taxon>
        <taxon>Channidae</taxon>
        <taxon>Channa</taxon>
    </lineage>
</organism>
<feature type="region of interest" description="Disordered" evidence="1">
    <location>
        <begin position="106"/>
        <end position="136"/>
    </location>
</feature>
<feature type="region of interest" description="Disordered" evidence="1">
    <location>
        <begin position="1"/>
        <end position="20"/>
    </location>
</feature>
<reference evidence="2" key="1">
    <citation type="submission" date="2023-07" db="EMBL/GenBank/DDBJ databases">
        <title>Chromosome-level Genome Assembly of Striped Snakehead (Channa striata).</title>
        <authorList>
            <person name="Liu H."/>
        </authorList>
    </citation>
    <scope>NUCLEOTIDE SEQUENCE</scope>
    <source>
        <strain evidence="2">Gz</strain>
        <tissue evidence="2">Muscle</tissue>
    </source>
</reference>
<protein>
    <submittedName>
        <fullName evidence="2">Uncharacterized protein</fullName>
    </submittedName>
</protein>
<sequence length="136" mass="15452">MAAMAGGVGLMDPDTKEDNQDPVLIETRIKEENQDLFDSEMQEVKQDPDLFDQGHCGMGIKQENPDSDLVERDCLKNEIKGSLQYRTLEESSEPDFVDQERYVAETWTEEDQELDQQNTDPAGPSSQQSPDFTDVY</sequence>
<evidence type="ECO:0000256" key="1">
    <source>
        <dbReference type="SAM" id="MobiDB-lite"/>
    </source>
</evidence>
<dbReference type="Proteomes" id="UP001187415">
    <property type="component" value="Unassembled WGS sequence"/>
</dbReference>
<feature type="compositionally biased region" description="Polar residues" evidence="1">
    <location>
        <begin position="115"/>
        <end position="136"/>
    </location>
</feature>
<keyword evidence="3" id="KW-1185">Reference proteome</keyword>